<keyword evidence="4" id="KW-1185">Reference proteome</keyword>
<dbReference type="PANTHER" id="PTHR21064:SF6">
    <property type="entry name" value="AMINOGLYCOSIDE PHOSPHOTRANSFERASE DOMAIN-CONTAINING PROTEIN"/>
    <property type="match status" value="1"/>
</dbReference>
<evidence type="ECO:0000313" key="3">
    <source>
        <dbReference type="EMBL" id="MCH6165051.1"/>
    </source>
</evidence>
<gene>
    <name evidence="3" type="ORF">MMF94_05090</name>
</gene>
<evidence type="ECO:0000313" key="4">
    <source>
        <dbReference type="Proteomes" id="UP001299970"/>
    </source>
</evidence>
<dbReference type="Proteomes" id="UP001299970">
    <property type="component" value="Unassembled WGS sequence"/>
</dbReference>
<name>A0ABS9T9S9_9PSEU</name>
<reference evidence="3 4" key="1">
    <citation type="submission" date="2022-03" db="EMBL/GenBank/DDBJ databases">
        <title>Pseudonocardia alaer sp. nov., a novel actinomycete isolated from reed forest soil.</title>
        <authorList>
            <person name="Wang L."/>
        </authorList>
    </citation>
    <scope>NUCLEOTIDE SEQUENCE [LARGE SCALE GENOMIC DNA]</scope>
    <source>
        <strain evidence="3 4">Y-16303</strain>
    </source>
</reference>
<dbReference type="Pfam" id="PF01636">
    <property type="entry name" value="APH"/>
    <property type="match status" value="1"/>
</dbReference>
<proteinExistence type="inferred from homology"/>
<dbReference type="SUPFAM" id="SSF56112">
    <property type="entry name" value="Protein kinase-like (PK-like)"/>
    <property type="match status" value="1"/>
</dbReference>
<dbReference type="InterPro" id="IPR011009">
    <property type="entry name" value="Kinase-like_dom_sf"/>
</dbReference>
<dbReference type="EMBL" id="JAKXMK010000004">
    <property type="protein sequence ID" value="MCH6165051.1"/>
    <property type="molecule type" value="Genomic_DNA"/>
</dbReference>
<dbReference type="InterPro" id="IPR002575">
    <property type="entry name" value="Aminoglycoside_PTrfase"/>
</dbReference>
<feature type="domain" description="Aminoglycoside phosphotransferase" evidence="2">
    <location>
        <begin position="79"/>
        <end position="301"/>
    </location>
</feature>
<comment type="similarity">
    <text evidence="1">Belongs to the pseudomonas-type ThrB family.</text>
</comment>
<sequence length="396" mass="43076">MTALGTAPNDPEARSTGSVGSVLAAVSVTEPVAAPTPEPLLHSPVHRQGGRLPCAAVDEGHLFAVLEEAYDLGRWHAWRRTDKGSSNTSWFVRTDAGDVVLRRSHNLKTVEAAEFECALIDHLRGHGYPAPPVHRTRDGAILVQVDGVLHMVMRLMPGIGYDDPAHLAEVAKGLGRYHAIVSELTSSAERSSVALASLGRIGQENLNSAVEVATPLLPRDAGVVLREDARFIADRMEHLNVELGERQKDLTSLVIHASYGRSAVLLSEGRLTGVLDFDRAAQDLLGLDLAYALKAFCRGGSVRRTGVGIDPDMCRTFLQHYRSQAPLAEADLAAMPEVFQAQRLIKIAKKCDNLLAKQATIPQQPKDAVKFALVLERECARMRWLSDNPFTLTENA</sequence>
<dbReference type="InterPro" id="IPR050249">
    <property type="entry name" value="Pseudomonas-type_ThrB"/>
</dbReference>
<organism evidence="3 4">
    <name type="scientific">Pseudonocardia alaniniphila</name>
    <dbReference type="NCBI Taxonomy" id="75291"/>
    <lineage>
        <taxon>Bacteria</taxon>
        <taxon>Bacillati</taxon>
        <taxon>Actinomycetota</taxon>
        <taxon>Actinomycetes</taxon>
        <taxon>Pseudonocardiales</taxon>
        <taxon>Pseudonocardiaceae</taxon>
        <taxon>Pseudonocardia</taxon>
    </lineage>
</organism>
<dbReference type="PANTHER" id="PTHR21064">
    <property type="entry name" value="AMINOGLYCOSIDE PHOSPHOTRANSFERASE DOMAIN-CONTAINING PROTEIN-RELATED"/>
    <property type="match status" value="1"/>
</dbReference>
<evidence type="ECO:0000259" key="2">
    <source>
        <dbReference type="Pfam" id="PF01636"/>
    </source>
</evidence>
<dbReference type="Gene3D" id="3.30.200.20">
    <property type="entry name" value="Phosphorylase Kinase, domain 1"/>
    <property type="match status" value="1"/>
</dbReference>
<comment type="caution">
    <text evidence="3">The sequence shown here is derived from an EMBL/GenBank/DDBJ whole genome shotgun (WGS) entry which is preliminary data.</text>
</comment>
<protein>
    <submittedName>
        <fullName evidence="3">Phosphotransferase</fullName>
    </submittedName>
</protein>
<accession>A0ABS9T9S9</accession>
<dbReference type="Gene3D" id="3.90.1200.10">
    <property type="match status" value="1"/>
</dbReference>
<evidence type="ECO:0000256" key="1">
    <source>
        <dbReference type="ARBA" id="ARBA00038240"/>
    </source>
</evidence>
<dbReference type="RefSeq" id="WP_241035087.1">
    <property type="nucleotide sequence ID" value="NZ_BAAAJF010000018.1"/>
</dbReference>